<protein>
    <submittedName>
        <fullName evidence="2">Uncharacterized protein</fullName>
    </submittedName>
</protein>
<reference evidence="3" key="1">
    <citation type="journal article" date="2005" name="Nature">
        <title>Sequencing of Aspergillus nidulans and comparative analysis with A. fumigatus and A. oryzae.</title>
        <authorList>
            <person name="Galagan J.E."/>
            <person name="Calvo S.E."/>
            <person name="Cuomo C."/>
            <person name="Ma L.J."/>
            <person name="Wortman J.R."/>
            <person name="Batzoglou S."/>
            <person name="Lee S.I."/>
            <person name="Basturkmen M."/>
            <person name="Spevak C.C."/>
            <person name="Clutterbuck J."/>
            <person name="Kapitonov V."/>
            <person name="Jurka J."/>
            <person name="Scazzocchio C."/>
            <person name="Farman M."/>
            <person name="Butler J."/>
            <person name="Purcell S."/>
            <person name="Harris S."/>
            <person name="Braus G.H."/>
            <person name="Draht O."/>
            <person name="Busch S."/>
            <person name="D'Enfert C."/>
            <person name="Bouchier C."/>
            <person name="Goldman G.H."/>
            <person name="Bell-Pedersen D."/>
            <person name="Griffiths-Jones S."/>
            <person name="Doonan J.H."/>
            <person name="Yu J."/>
            <person name="Vienken K."/>
            <person name="Pain A."/>
            <person name="Freitag M."/>
            <person name="Selker E.U."/>
            <person name="Archer D.B."/>
            <person name="Penalva M.A."/>
            <person name="Oakley B.R."/>
            <person name="Momany M."/>
            <person name="Tanaka T."/>
            <person name="Kumagai T."/>
            <person name="Asai K."/>
            <person name="Machida M."/>
            <person name="Nierman W.C."/>
            <person name="Denning D.W."/>
            <person name="Caddick M."/>
            <person name="Hynes M."/>
            <person name="Paoletti M."/>
            <person name="Fischer R."/>
            <person name="Miller B."/>
            <person name="Dyer P."/>
            <person name="Sachs M.S."/>
            <person name="Osmani S.A."/>
            <person name="Birren B.W."/>
        </authorList>
    </citation>
    <scope>NUCLEOTIDE SEQUENCE [LARGE SCALE GENOMIC DNA]</scope>
    <source>
        <strain evidence="3">FGSC A4 / ATCC 38163 / CBS 112.46 / NRRL 194 / M139</strain>
    </source>
</reference>
<dbReference type="EMBL" id="BN001303">
    <property type="protein sequence ID" value="CBF78401.1"/>
    <property type="molecule type" value="Genomic_DNA"/>
</dbReference>
<dbReference type="AlphaFoldDB" id="Q5AT00"/>
<evidence type="ECO:0000313" key="3">
    <source>
        <dbReference type="Proteomes" id="UP000000560"/>
    </source>
</evidence>
<gene>
    <name evidence="2" type="ORF">ANIA_08580</name>
</gene>
<dbReference type="GeneID" id="2868459"/>
<reference evidence="3" key="2">
    <citation type="journal article" date="2009" name="Fungal Genet. Biol.">
        <title>The 2008 update of the Aspergillus nidulans genome annotation: a community effort.</title>
        <authorList>
            <person name="Wortman J.R."/>
            <person name="Gilsenan J.M."/>
            <person name="Joardar V."/>
            <person name="Deegan J."/>
            <person name="Clutterbuck J."/>
            <person name="Andersen M.R."/>
            <person name="Archer D."/>
            <person name="Bencina M."/>
            <person name="Braus G."/>
            <person name="Coutinho P."/>
            <person name="von Dohren H."/>
            <person name="Doonan J."/>
            <person name="Driessen A.J."/>
            <person name="Durek P."/>
            <person name="Espeso E."/>
            <person name="Fekete E."/>
            <person name="Flipphi M."/>
            <person name="Estrada C.G."/>
            <person name="Geysens S."/>
            <person name="Goldman G."/>
            <person name="de Groot P.W."/>
            <person name="Hansen K."/>
            <person name="Harris S.D."/>
            <person name="Heinekamp T."/>
            <person name="Helmstaedt K."/>
            <person name="Henrissat B."/>
            <person name="Hofmann G."/>
            <person name="Homan T."/>
            <person name="Horio T."/>
            <person name="Horiuchi H."/>
            <person name="James S."/>
            <person name="Jones M."/>
            <person name="Karaffa L."/>
            <person name="Karanyi Z."/>
            <person name="Kato M."/>
            <person name="Keller N."/>
            <person name="Kelly D.E."/>
            <person name="Kiel J.A."/>
            <person name="Kim J.M."/>
            <person name="van der Klei I.J."/>
            <person name="Klis F.M."/>
            <person name="Kovalchuk A."/>
            <person name="Krasevec N."/>
            <person name="Kubicek C.P."/>
            <person name="Liu B."/>
            <person name="Maccabe A."/>
            <person name="Meyer V."/>
            <person name="Mirabito P."/>
            <person name="Miskei M."/>
            <person name="Mos M."/>
            <person name="Mullins J."/>
            <person name="Nelson D.R."/>
            <person name="Nielsen J."/>
            <person name="Oakley B.R."/>
            <person name="Osmani S.A."/>
            <person name="Pakula T."/>
            <person name="Paszewski A."/>
            <person name="Paulsen I."/>
            <person name="Pilsyk S."/>
            <person name="Pocsi I."/>
            <person name="Punt P.J."/>
            <person name="Ram A.F."/>
            <person name="Ren Q."/>
            <person name="Robellet X."/>
            <person name="Robson G."/>
            <person name="Seiboth B."/>
            <person name="van Solingen P."/>
            <person name="Specht T."/>
            <person name="Sun J."/>
            <person name="Taheri-Talesh N."/>
            <person name="Takeshita N."/>
            <person name="Ussery D."/>
            <person name="vanKuyk P.A."/>
            <person name="Visser H."/>
            <person name="van de Vondervoort P.J."/>
            <person name="de Vries R.P."/>
            <person name="Walton J."/>
            <person name="Xiang X."/>
            <person name="Xiong Y."/>
            <person name="Zeng A.P."/>
            <person name="Brandt B.W."/>
            <person name="Cornell M.J."/>
            <person name="van den Hondel C.A."/>
            <person name="Visser J."/>
            <person name="Oliver S.G."/>
            <person name="Turner G."/>
        </authorList>
    </citation>
    <scope>GENOME REANNOTATION</scope>
    <source>
        <strain evidence="3">FGSC A4 / ATCC 38163 / CBS 112.46 / NRRL 194 / M139</strain>
    </source>
</reference>
<name>Q5AT00_EMENI</name>
<organism evidence="2 3">
    <name type="scientific">Emericella nidulans (strain FGSC A4 / ATCC 38163 / CBS 112.46 / NRRL 194 / M139)</name>
    <name type="common">Aspergillus nidulans</name>
    <dbReference type="NCBI Taxonomy" id="227321"/>
    <lineage>
        <taxon>Eukaryota</taxon>
        <taxon>Fungi</taxon>
        <taxon>Dikarya</taxon>
        <taxon>Ascomycota</taxon>
        <taxon>Pezizomycotina</taxon>
        <taxon>Eurotiomycetes</taxon>
        <taxon>Eurotiomycetidae</taxon>
        <taxon>Eurotiales</taxon>
        <taxon>Aspergillaceae</taxon>
        <taxon>Aspergillus</taxon>
        <taxon>Aspergillus subgen. Nidulantes</taxon>
    </lineage>
</organism>
<proteinExistence type="predicted"/>
<keyword evidence="3" id="KW-1185">Reference proteome</keyword>
<dbReference type="OMA" id="CMKDIED"/>
<dbReference type="OrthoDB" id="3891782at2759"/>
<sequence>MTATSQTPRWVLKKAVLVYASDFETFCRADLSIVHDQAANQGSISLSIRADLTNLSSRSQALTLNIPPERVEECTLVRKSRDNLFPAGLFSMLPAPVNNVSAVSTLSLSLGTTGIVLCPSGLESLSPATPGDEKIHSFAKICRSRSLRIHFSGRQFVNNELDKLQTFSHALQRRSLQTVSFNHARHGVVERDWRVFSLPPDPPPYCQEPVSEQADPPLYCEQAVGKRRRDPRSMSPNGEGRKKVLVPSPQPIGSPTEVNTPSTLSPSPPSIRPTHFTRVSPAPTESKKLKFLEDELRGLSDDQIRELLFRSGHQHLLAIPKGVDHDPQYDYEKASFPKDKVLERRLQRYVDEVVERRLEQYVDKTIEHRLEQNVDRAMSECRDQIYGVYTINEAEFREQVDDGNSEVRMTAAECINEIMEQAQKYTLEMEEQAQQYINDIEELGMKVEMSARKKLKRRFTASAQSLLDSKSSASHGLVTNARRSSI</sequence>
<dbReference type="InParanoid" id="Q5AT00"/>
<dbReference type="RefSeq" id="XP_681849.1">
    <property type="nucleotide sequence ID" value="XM_676757.1"/>
</dbReference>
<dbReference type="VEuPathDB" id="FungiDB:AN8580"/>
<evidence type="ECO:0000256" key="1">
    <source>
        <dbReference type="SAM" id="MobiDB-lite"/>
    </source>
</evidence>
<evidence type="ECO:0000313" key="2">
    <source>
        <dbReference type="EMBL" id="CBF78401.1"/>
    </source>
</evidence>
<accession>C8VAJ5</accession>
<dbReference type="Proteomes" id="UP000000560">
    <property type="component" value="Chromosome III"/>
</dbReference>
<accession>Q5AT00</accession>
<dbReference type="KEGG" id="ani:ANIA_08580"/>
<dbReference type="HOGENOM" id="CLU_031056_0_0_1"/>
<dbReference type="eggNOG" id="ENOG502T0NE">
    <property type="taxonomic scope" value="Eukaryota"/>
</dbReference>
<feature type="region of interest" description="Disordered" evidence="1">
    <location>
        <begin position="224"/>
        <end position="283"/>
    </location>
</feature>